<dbReference type="SUPFAM" id="SSF51695">
    <property type="entry name" value="PLC-like phosphodiesterases"/>
    <property type="match status" value="1"/>
</dbReference>
<dbReference type="PANTHER" id="PTHR43805:SF1">
    <property type="entry name" value="GP-PDE DOMAIN-CONTAINING PROTEIN"/>
    <property type="match status" value="1"/>
</dbReference>
<dbReference type="GeneID" id="55988797"/>
<protein>
    <recommendedName>
        <fullName evidence="2">GP-PDE domain-containing protein</fullName>
    </recommendedName>
</protein>
<dbReference type="GO" id="GO:0006629">
    <property type="term" value="P:lipid metabolic process"/>
    <property type="evidence" value="ECO:0007669"/>
    <property type="project" value="InterPro"/>
</dbReference>
<dbReference type="PANTHER" id="PTHR43805">
    <property type="entry name" value="GLYCEROPHOSPHORYL DIESTER PHOSPHODIESTERASE"/>
    <property type="match status" value="1"/>
</dbReference>
<dbReference type="InterPro" id="IPR017946">
    <property type="entry name" value="PLC-like_Pdiesterase_TIM-brl"/>
</dbReference>
<accession>A0A7H8QJT2</accession>
<evidence type="ECO:0000259" key="2">
    <source>
        <dbReference type="PROSITE" id="PS51704"/>
    </source>
</evidence>
<evidence type="ECO:0000256" key="1">
    <source>
        <dbReference type="SAM" id="MobiDB-lite"/>
    </source>
</evidence>
<proteinExistence type="predicted"/>
<dbReference type="RefSeq" id="XP_035340379.1">
    <property type="nucleotide sequence ID" value="XM_035484486.1"/>
</dbReference>
<dbReference type="Proteomes" id="UP000509510">
    <property type="component" value="Chromosome I"/>
</dbReference>
<sequence>MAESTPLLDKKRETPLPTFTFAKDTPHGKRPQAIAHRGYKATHPENTMGAFKAAVDLGVDALEVDLHMSKDGVVVLSHDPTLKRCFGKDDRIVDCNWEYLQTLRTLKSPQPMPRLHDLLEYLTTPGLEDIWILLDIKLLLPSLTDAMLGTKTAKKLDDYAEDLFRAIAATLADAKPSSRPWNERILLGCWAVSLYVYLRLLNPNLRLKAKYLPLCTKYLPEYPITHIGFSVDYARQFLKVPRVGLNLFQKLIVGPRGASLIREVKQQKAERTLLFWTVNEEYWMKWSIRQEVDGVITDDPEKYLEVRKTYDKDEALRQSWASWKGILGWHWHFVKYGFSFRVKHGFWVNVQKVRKHLEG</sequence>
<dbReference type="GO" id="GO:0008081">
    <property type="term" value="F:phosphoric diester hydrolase activity"/>
    <property type="evidence" value="ECO:0007669"/>
    <property type="project" value="InterPro"/>
</dbReference>
<feature type="domain" description="GP-PDE" evidence="2">
    <location>
        <begin position="31"/>
        <end position="307"/>
    </location>
</feature>
<dbReference type="PROSITE" id="PS51704">
    <property type="entry name" value="GP_PDE"/>
    <property type="match status" value="1"/>
</dbReference>
<keyword evidence="4" id="KW-1185">Reference proteome</keyword>
<dbReference type="KEGG" id="trg:TRUGW13939_01285"/>
<reference evidence="4" key="1">
    <citation type="submission" date="2020-06" db="EMBL/GenBank/DDBJ databases">
        <title>A chromosome-scale genome assembly of Talaromyces rugulosus W13939.</title>
        <authorList>
            <person name="Wang B."/>
            <person name="Guo L."/>
            <person name="Ye K."/>
            <person name="Wang L."/>
        </authorList>
    </citation>
    <scope>NUCLEOTIDE SEQUENCE [LARGE SCALE GENOMIC DNA]</scope>
    <source>
        <strain evidence="4">W13939</strain>
    </source>
</reference>
<dbReference type="Gene3D" id="3.20.20.190">
    <property type="entry name" value="Phosphatidylinositol (PI) phosphodiesterase"/>
    <property type="match status" value="1"/>
</dbReference>
<dbReference type="InterPro" id="IPR030395">
    <property type="entry name" value="GP_PDE_dom"/>
</dbReference>
<gene>
    <name evidence="3" type="ORF">TRUGW13939_01285</name>
</gene>
<feature type="region of interest" description="Disordered" evidence="1">
    <location>
        <begin position="1"/>
        <end position="30"/>
    </location>
</feature>
<dbReference type="EMBL" id="CP055898">
    <property type="protein sequence ID" value="QKX54200.1"/>
    <property type="molecule type" value="Genomic_DNA"/>
</dbReference>
<dbReference type="AlphaFoldDB" id="A0A7H8QJT2"/>
<evidence type="ECO:0000313" key="3">
    <source>
        <dbReference type="EMBL" id="QKX54200.1"/>
    </source>
</evidence>
<dbReference type="Pfam" id="PF03009">
    <property type="entry name" value="GDPD"/>
    <property type="match status" value="1"/>
</dbReference>
<dbReference type="OrthoDB" id="1058301at2759"/>
<evidence type="ECO:0000313" key="4">
    <source>
        <dbReference type="Proteomes" id="UP000509510"/>
    </source>
</evidence>
<name>A0A7H8QJT2_TALRU</name>
<dbReference type="CDD" id="cd08570">
    <property type="entry name" value="GDPD_YPL206cp_fungi"/>
    <property type="match status" value="1"/>
</dbReference>
<organism evidence="3 4">
    <name type="scientific">Talaromyces rugulosus</name>
    <name type="common">Penicillium rugulosum</name>
    <dbReference type="NCBI Taxonomy" id="121627"/>
    <lineage>
        <taxon>Eukaryota</taxon>
        <taxon>Fungi</taxon>
        <taxon>Dikarya</taxon>
        <taxon>Ascomycota</taxon>
        <taxon>Pezizomycotina</taxon>
        <taxon>Eurotiomycetes</taxon>
        <taxon>Eurotiomycetidae</taxon>
        <taxon>Eurotiales</taxon>
        <taxon>Trichocomaceae</taxon>
        <taxon>Talaromyces</taxon>
        <taxon>Talaromyces sect. Islandici</taxon>
    </lineage>
</organism>